<dbReference type="CDD" id="cd00995">
    <property type="entry name" value="PBP2_NikA_DppA_OppA_like"/>
    <property type="match status" value="1"/>
</dbReference>
<dbReference type="Gene3D" id="3.10.105.10">
    <property type="entry name" value="Dipeptide-binding Protein, Domain 3"/>
    <property type="match status" value="1"/>
</dbReference>
<dbReference type="EMBL" id="JANRHA010000007">
    <property type="protein sequence ID" value="MDG3015240.1"/>
    <property type="molecule type" value="Genomic_DNA"/>
</dbReference>
<gene>
    <name evidence="5" type="ORF">NVS88_11830</name>
</gene>
<organism evidence="5 6">
    <name type="scientific">Speluncibacter jeojiensis</name>
    <dbReference type="NCBI Taxonomy" id="2710754"/>
    <lineage>
        <taxon>Bacteria</taxon>
        <taxon>Bacillati</taxon>
        <taxon>Actinomycetota</taxon>
        <taxon>Actinomycetes</taxon>
        <taxon>Mycobacteriales</taxon>
        <taxon>Speluncibacteraceae</taxon>
        <taxon>Speluncibacter</taxon>
    </lineage>
</organism>
<evidence type="ECO:0000313" key="6">
    <source>
        <dbReference type="Proteomes" id="UP001152755"/>
    </source>
</evidence>
<comment type="similarity">
    <text evidence="1">Belongs to the bacterial solute-binding protein 5 family.</text>
</comment>
<comment type="caution">
    <text evidence="5">The sequence shown here is derived from an EMBL/GenBank/DDBJ whole genome shotgun (WGS) entry which is preliminary data.</text>
</comment>
<evidence type="ECO:0000256" key="1">
    <source>
        <dbReference type="ARBA" id="ARBA00005695"/>
    </source>
</evidence>
<feature type="domain" description="Solute-binding protein family 5" evidence="4">
    <location>
        <begin position="101"/>
        <end position="435"/>
    </location>
</feature>
<dbReference type="RefSeq" id="WP_332519952.1">
    <property type="nucleotide sequence ID" value="NZ_JANRHA010000007.1"/>
</dbReference>
<dbReference type="PANTHER" id="PTHR30290:SF9">
    <property type="entry name" value="OLIGOPEPTIDE-BINDING PROTEIN APPA"/>
    <property type="match status" value="1"/>
</dbReference>
<proteinExistence type="inferred from homology"/>
<dbReference type="InterPro" id="IPR000914">
    <property type="entry name" value="SBP_5_dom"/>
</dbReference>
<dbReference type="Pfam" id="PF00496">
    <property type="entry name" value="SBP_bac_5"/>
    <property type="match status" value="1"/>
</dbReference>
<dbReference type="PANTHER" id="PTHR30290">
    <property type="entry name" value="PERIPLASMIC BINDING COMPONENT OF ABC TRANSPORTER"/>
    <property type="match status" value="1"/>
</dbReference>
<dbReference type="Proteomes" id="UP001152755">
    <property type="component" value="Unassembled WGS sequence"/>
</dbReference>
<dbReference type="Gene3D" id="3.40.190.10">
    <property type="entry name" value="Periplasmic binding protein-like II"/>
    <property type="match status" value="1"/>
</dbReference>
<keyword evidence="2" id="KW-0813">Transport</keyword>
<dbReference type="AlphaFoldDB" id="A0A9X4LZH8"/>
<dbReference type="InterPro" id="IPR006311">
    <property type="entry name" value="TAT_signal"/>
</dbReference>
<dbReference type="PIRSF" id="PIRSF002741">
    <property type="entry name" value="MppA"/>
    <property type="match status" value="1"/>
</dbReference>
<dbReference type="PROSITE" id="PS51318">
    <property type="entry name" value="TAT"/>
    <property type="match status" value="1"/>
</dbReference>
<protein>
    <submittedName>
        <fullName evidence="5">ABC transporter substrate-binding protein</fullName>
    </submittedName>
</protein>
<accession>A0A9X4LZH8</accession>
<name>A0A9X4LZH8_9ACTN</name>
<evidence type="ECO:0000313" key="5">
    <source>
        <dbReference type="EMBL" id="MDG3015240.1"/>
    </source>
</evidence>
<dbReference type="InterPro" id="IPR030678">
    <property type="entry name" value="Peptide/Ni-bd"/>
</dbReference>
<keyword evidence="3" id="KW-0732">Signal</keyword>
<dbReference type="GO" id="GO:1904680">
    <property type="term" value="F:peptide transmembrane transporter activity"/>
    <property type="evidence" value="ECO:0007669"/>
    <property type="project" value="TreeGrafter"/>
</dbReference>
<dbReference type="GO" id="GO:0043190">
    <property type="term" value="C:ATP-binding cassette (ABC) transporter complex"/>
    <property type="evidence" value="ECO:0007669"/>
    <property type="project" value="InterPro"/>
</dbReference>
<evidence type="ECO:0000256" key="3">
    <source>
        <dbReference type="ARBA" id="ARBA00022729"/>
    </source>
</evidence>
<dbReference type="GO" id="GO:0015833">
    <property type="term" value="P:peptide transport"/>
    <property type="evidence" value="ECO:0007669"/>
    <property type="project" value="TreeGrafter"/>
</dbReference>
<dbReference type="GO" id="GO:0042597">
    <property type="term" value="C:periplasmic space"/>
    <property type="evidence" value="ECO:0007669"/>
    <property type="project" value="UniProtKB-ARBA"/>
</dbReference>
<sequence>MSHPHPSPSPRPGRRAFLRGAGLAALATVGAAGLAGCRSAVAVQADADAAAGTTTRGGTLRVGQRGDLSPAQFLVVGTGAGPLVTGLVYDTLTRYPLTALEPQPQLARSWQLAADGLSLGLDLRDDVRFHTGRPFTAADAEFSLRTYADPRWTAQLRSTAAAITDYEIPDPHRLVLHFAAPLGNIFDLLDLVPILDRESFADFTTGANYIGTGPFRLTSRTPNSRIEFERNEHYWQPGRPYLDRVEAAIIPDAQAQLNALRSGQIDYTGALSYRDSQRIGRTAGFATTALDGAESQIYVGANVTAPGLGDVRVRRAIAYALDRNRVMADVYRGTGYPVNLPWPTTSPAYDAARNATYCRDVGRAMALLAQAGAVPELPLTYIGAEPSHQAVAQIVQSNLADAGLRVRLDPVEQTVFLKQLIGAKFPGLWVTGHSFTQFEPSTLAVSAYPFNAAKNASRFSSPAYTAAATSAWHVADPAGPQSRDRYSALSDQLLDALFLIEIGVVVPQIATAARVRGTSARKGGQPDFTGTYLT</sequence>
<evidence type="ECO:0000256" key="2">
    <source>
        <dbReference type="ARBA" id="ARBA00022448"/>
    </source>
</evidence>
<reference evidence="5" key="1">
    <citation type="submission" date="2022-08" db="EMBL/GenBank/DDBJ databases">
        <title>Genome analysis of Corynebacteriales strain.</title>
        <authorList>
            <person name="Lee S.D."/>
        </authorList>
    </citation>
    <scope>NUCLEOTIDE SEQUENCE</scope>
    <source>
        <strain evidence="5">D3-21</strain>
    </source>
</reference>
<evidence type="ECO:0000259" key="4">
    <source>
        <dbReference type="Pfam" id="PF00496"/>
    </source>
</evidence>
<dbReference type="InterPro" id="IPR039424">
    <property type="entry name" value="SBP_5"/>
</dbReference>
<keyword evidence="6" id="KW-1185">Reference proteome</keyword>
<dbReference type="SUPFAM" id="SSF53850">
    <property type="entry name" value="Periplasmic binding protein-like II"/>
    <property type="match status" value="1"/>
</dbReference>